<organism evidence="11 14">
    <name type="scientific">Butyricicoccus pullicaecorum</name>
    <dbReference type="NCBI Taxonomy" id="501571"/>
    <lineage>
        <taxon>Bacteria</taxon>
        <taxon>Bacillati</taxon>
        <taxon>Bacillota</taxon>
        <taxon>Clostridia</taxon>
        <taxon>Eubacteriales</taxon>
        <taxon>Butyricicoccaceae</taxon>
        <taxon>Butyricicoccus</taxon>
    </lineage>
</organism>
<comment type="subunit">
    <text evidence="9">Homodimer. Forms a membrane-associated complex with FtsX.</text>
</comment>
<dbReference type="SUPFAM" id="SSF52540">
    <property type="entry name" value="P-loop containing nucleoside triphosphate hydrolases"/>
    <property type="match status" value="1"/>
</dbReference>
<dbReference type="InterPro" id="IPR015854">
    <property type="entry name" value="ABC_transpr_LolD-like"/>
</dbReference>
<dbReference type="Gene3D" id="3.40.50.300">
    <property type="entry name" value="P-loop containing nucleotide triphosphate hydrolases"/>
    <property type="match status" value="1"/>
</dbReference>
<comment type="caution">
    <text evidence="11">The sequence shown here is derived from an EMBL/GenBank/DDBJ whole genome shotgun (WGS) entry which is preliminary data.</text>
</comment>
<evidence type="ECO:0000256" key="5">
    <source>
        <dbReference type="ARBA" id="ARBA00022741"/>
    </source>
</evidence>
<keyword evidence="6 9" id="KW-0067">ATP-binding</keyword>
<keyword evidence="5 9" id="KW-0547">Nucleotide-binding</keyword>
<dbReference type="GO" id="GO:0005524">
    <property type="term" value="F:ATP binding"/>
    <property type="evidence" value="ECO:0007669"/>
    <property type="project" value="UniProtKB-UniRule"/>
</dbReference>
<dbReference type="InterPro" id="IPR017871">
    <property type="entry name" value="ABC_transporter-like_CS"/>
</dbReference>
<dbReference type="FunFam" id="3.40.50.300:FF:000056">
    <property type="entry name" value="Cell division ATP-binding protein FtsE"/>
    <property type="match status" value="1"/>
</dbReference>
<dbReference type="InterPro" id="IPR003593">
    <property type="entry name" value="AAA+_ATPase"/>
</dbReference>
<dbReference type="PROSITE" id="PS00211">
    <property type="entry name" value="ABC_TRANSPORTER_1"/>
    <property type="match status" value="1"/>
</dbReference>
<evidence type="ECO:0000256" key="8">
    <source>
        <dbReference type="ARBA" id="ARBA00023306"/>
    </source>
</evidence>
<dbReference type="Pfam" id="PF00005">
    <property type="entry name" value="ABC_tran"/>
    <property type="match status" value="1"/>
</dbReference>
<evidence type="ECO:0000256" key="9">
    <source>
        <dbReference type="RuleBase" id="RU365094"/>
    </source>
</evidence>
<dbReference type="EMBL" id="NFKK01000001">
    <property type="protein sequence ID" value="OUP54419.1"/>
    <property type="molecule type" value="Genomic_DNA"/>
</dbReference>
<keyword evidence="3 9" id="KW-1003">Cell membrane</keyword>
<dbReference type="InterPro" id="IPR027417">
    <property type="entry name" value="P-loop_NTPase"/>
</dbReference>
<dbReference type="Proteomes" id="UP000195897">
    <property type="component" value="Unassembled WGS sequence"/>
</dbReference>
<dbReference type="RefSeq" id="WP_016148313.1">
    <property type="nucleotide sequence ID" value="NZ_CABKSA010000002.1"/>
</dbReference>
<dbReference type="Proteomes" id="UP000195326">
    <property type="component" value="Unassembled WGS sequence"/>
</dbReference>
<comment type="subcellular location">
    <subcellularLocation>
        <location evidence="9">Cell membrane</location>
        <topology evidence="9">Peripheral membrane protein</topology>
        <orientation evidence="9">Cytoplasmic side</orientation>
    </subcellularLocation>
</comment>
<keyword evidence="4 9" id="KW-0132">Cell division</keyword>
<evidence type="ECO:0000313" key="12">
    <source>
        <dbReference type="EMBL" id="OUP60193.1"/>
    </source>
</evidence>
<dbReference type="SMART" id="SM00382">
    <property type="entry name" value="AAA"/>
    <property type="match status" value="1"/>
</dbReference>
<comment type="similarity">
    <text evidence="1 9">Belongs to the ABC transporter superfamily.</text>
</comment>
<evidence type="ECO:0000256" key="2">
    <source>
        <dbReference type="ARBA" id="ARBA00020019"/>
    </source>
</evidence>
<dbReference type="PANTHER" id="PTHR24220">
    <property type="entry name" value="IMPORT ATP-BINDING PROTEIN"/>
    <property type="match status" value="1"/>
</dbReference>
<dbReference type="EMBL" id="NFKL01000003">
    <property type="protein sequence ID" value="OUP60193.1"/>
    <property type="molecule type" value="Genomic_DNA"/>
</dbReference>
<proteinExistence type="inferred from homology"/>
<keyword evidence="7 9" id="KW-0472">Membrane</keyword>
<dbReference type="GO" id="GO:0005886">
    <property type="term" value="C:plasma membrane"/>
    <property type="evidence" value="ECO:0007669"/>
    <property type="project" value="UniProtKB-SubCell"/>
</dbReference>
<evidence type="ECO:0000256" key="3">
    <source>
        <dbReference type="ARBA" id="ARBA00022475"/>
    </source>
</evidence>
<evidence type="ECO:0000256" key="7">
    <source>
        <dbReference type="ARBA" id="ARBA00023136"/>
    </source>
</evidence>
<name>A0A1Y4LFY4_9FIRM</name>
<dbReference type="PANTHER" id="PTHR24220:SF470">
    <property type="entry name" value="CELL DIVISION ATP-BINDING PROTEIN FTSE"/>
    <property type="match status" value="1"/>
</dbReference>
<keyword evidence="8 9" id="KW-0131">Cell cycle</keyword>
<gene>
    <name evidence="9" type="primary">ftsE</name>
    <name evidence="12" type="ORF">B5F15_02735</name>
    <name evidence="11" type="ORF">B5F17_00545</name>
</gene>
<accession>A0A1Y4LFY4</accession>
<evidence type="ECO:0000256" key="6">
    <source>
        <dbReference type="ARBA" id="ARBA00022840"/>
    </source>
</evidence>
<comment type="function">
    <text evidence="9">Part of the ABC transporter FtsEX involved in cellular division.</text>
</comment>
<reference evidence="11" key="2">
    <citation type="journal article" date="2018" name="BMC Genomics">
        <title>Whole genome sequencing and function prediction of 133 gut anaerobes isolated from chicken caecum in pure cultures.</title>
        <authorList>
            <person name="Medvecky M."/>
            <person name="Cejkova D."/>
            <person name="Polansky O."/>
            <person name="Karasova D."/>
            <person name="Kubasova T."/>
            <person name="Cizek A."/>
            <person name="Rychlik I."/>
        </authorList>
    </citation>
    <scope>NUCLEOTIDE SEQUENCE</scope>
    <source>
        <strain evidence="12">An179</strain>
        <strain evidence="11">An180</strain>
    </source>
</reference>
<evidence type="ECO:0000313" key="11">
    <source>
        <dbReference type="EMBL" id="OUP54419.1"/>
    </source>
</evidence>
<dbReference type="InterPro" id="IPR005286">
    <property type="entry name" value="Cell_div_FtsE"/>
</dbReference>
<evidence type="ECO:0000313" key="13">
    <source>
        <dbReference type="Proteomes" id="UP000195326"/>
    </source>
</evidence>
<dbReference type="GO" id="GO:0022857">
    <property type="term" value="F:transmembrane transporter activity"/>
    <property type="evidence" value="ECO:0007669"/>
    <property type="project" value="TreeGrafter"/>
</dbReference>
<protein>
    <recommendedName>
        <fullName evidence="2 9">Cell division ATP-binding protein FtsE</fullName>
    </recommendedName>
</protein>
<evidence type="ECO:0000256" key="4">
    <source>
        <dbReference type="ARBA" id="ARBA00022618"/>
    </source>
</evidence>
<reference evidence="13 14" key="1">
    <citation type="submission" date="2017-04" db="EMBL/GenBank/DDBJ databases">
        <title>Function of individual gut microbiota members based on whole genome sequencing of pure cultures obtained from chicken caecum.</title>
        <authorList>
            <person name="Medvecky M."/>
            <person name="Cejkova D."/>
            <person name="Polansky O."/>
            <person name="Karasova D."/>
            <person name="Kubasova T."/>
            <person name="Cizek A."/>
            <person name="Rychlik I."/>
        </authorList>
    </citation>
    <scope>NUCLEOTIDE SEQUENCE [LARGE SCALE GENOMIC DNA]</scope>
    <source>
        <strain evidence="13">An179</strain>
        <strain evidence="14">An180</strain>
    </source>
</reference>
<sequence>MISVKEASMVYDNGCRALNKVTFRIEEGEFVFLVGASGSGKSTIIKMLTAEVRPVEGRVLVNNFNIGKIKKREIPYLRRTLGVVYQDFRLIENKTVYENVAFAMRAIGASGKAIKNRVPYVLELVGLIGKEDCRPVELSGGEQQRVAIARALVNNPRVIIADEPTGNLDPERSLELMVLFEKINELGTTVLIVTHAKELVDQFGKRVIMINKGEVASDQTGGYYTYEEE</sequence>
<dbReference type="GO" id="GO:0051301">
    <property type="term" value="P:cell division"/>
    <property type="evidence" value="ECO:0007669"/>
    <property type="project" value="UniProtKB-UniRule"/>
</dbReference>
<dbReference type="NCBIfam" id="TIGR02673">
    <property type="entry name" value="FtsE"/>
    <property type="match status" value="1"/>
</dbReference>
<dbReference type="STRING" id="501571.GCA_900143195_00466"/>
<dbReference type="InterPro" id="IPR003439">
    <property type="entry name" value="ABC_transporter-like_ATP-bd"/>
</dbReference>
<dbReference type="PROSITE" id="PS50893">
    <property type="entry name" value="ABC_TRANSPORTER_2"/>
    <property type="match status" value="1"/>
</dbReference>
<evidence type="ECO:0000313" key="14">
    <source>
        <dbReference type="Proteomes" id="UP000195897"/>
    </source>
</evidence>
<evidence type="ECO:0000256" key="1">
    <source>
        <dbReference type="ARBA" id="ARBA00005417"/>
    </source>
</evidence>
<dbReference type="GO" id="GO:0016887">
    <property type="term" value="F:ATP hydrolysis activity"/>
    <property type="evidence" value="ECO:0007669"/>
    <property type="project" value="InterPro"/>
</dbReference>
<feature type="domain" description="ABC transporter" evidence="10">
    <location>
        <begin position="2"/>
        <end position="229"/>
    </location>
</feature>
<dbReference type="AlphaFoldDB" id="A0A1Y4LFY4"/>
<evidence type="ECO:0000259" key="10">
    <source>
        <dbReference type="PROSITE" id="PS50893"/>
    </source>
</evidence>